<reference evidence="2" key="1">
    <citation type="submission" date="2023-11" db="EMBL/GenBank/DDBJ databases">
        <authorList>
            <person name="De Vega J J."/>
            <person name="De Vega J J."/>
        </authorList>
    </citation>
    <scope>NUCLEOTIDE SEQUENCE</scope>
</reference>
<proteinExistence type="predicted"/>
<sequence>MSSLSSTMNARPINDEHAYEVDQWSQARGSKPVSVMKSRSARTPSTRTISHHDIDHVLYGQPYPVELQPLSRPFLGCLRDDDHHFKESFGTS</sequence>
<evidence type="ECO:0000313" key="3">
    <source>
        <dbReference type="Proteomes" id="UP001295794"/>
    </source>
</evidence>
<organism evidence="2 3">
    <name type="scientific">Mycena citricolor</name>
    <dbReference type="NCBI Taxonomy" id="2018698"/>
    <lineage>
        <taxon>Eukaryota</taxon>
        <taxon>Fungi</taxon>
        <taxon>Dikarya</taxon>
        <taxon>Basidiomycota</taxon>
        <taxon>Agaricomycotina</taxon>
        <taxon>Agaricomycetes</taxon>
        <taxon>Agaricomycetidae</taxon>
        <taxon>Agaricales</taxon>
        <taxon>Marasmiineae</taxon>
        <taxon>Mycenaceae</taxon>
        <taxon>Mycena</taxon>
    </lineage>
</organism>
<accession>A0AAD2HFC9</accession>
<evidence type="ECO:0000313" key="2">
    <source>
        <dbReference type="EMBL" id="CAK5274170.1"/>
    </source>
</evidence>
<keyword evidence="3" id="KW-1185">Reference proteome</keyword>
<gene>
    <name evidence="2" type="ORF">MYCIT1_LOCUS21181</name>
</gene>
<dbReference type="EMBL" id="CAVNYO010000401">
    <property type="protein sequence ID" value="CAK5274170.1"/>
    <property type="molecule type" value="Genomic_DNA"/>
</dbReference>
<comment type="caution">
    <text evidence="2">The sequence shown here is derived from an EMBL/GenBank/DDBJ whole genome shotgun (WGS) entry which is preliminary data.</text>
</comment>
<feature type="region of interest" description="Disordered" evidence="1">
    <location>
        <begin position="1"/>
        <end position="53"/>
    </location>
</feature>
<dbReference type="Proteomes" id="UP001295794">
    <property type="component" value="Unassembled WGS sequence"/>
</dbReference>
<evidence type="ECO:0000256" key="1">
    <source>
        <dbReference type="SAM" id="MobiDB-lite"/>
    </source>
</evidence>
<dbReference type="AlphaFoldDB" id="A0AAD2HFC9"/>
<protein>
    <submittedName>
        <fullName evidence="2">Uncharacterized protein</fullName>
    </submittedName>
</protein>
<name>A0AAD2HFC9_9AGAR</name>